<dbReference type="Pfam" id="PF13411">
    <property type="entry name" value="MerR_1"/>
    <property type="match status" value="1"/>
</dbReference>
<dbReference type="InterPro" id="IPR047057">
    <property type="entry name" value="MerR_fam"/>
</dbReference>
<dbReference type="Proteomes" id="UP000311713">
    <property type="component" value="Unassembled WGS sequence"/>
</dbReference>
<protein>
    <submittedName>
        <fullName evidence="3">MerR family transcriptional regulator</fullName>
    </submittedName>
</protein>
<sequence length="233" mass="24930">MRVGELAELAGVTVRTVRYYHQVGALPAPPRRSNGYGDYTVDHLVALLRIRQLTASGLSLTQAAGVVADSGAGAGSGSGSGSAEEVLDEVDRALEARIAALTEQRRRLAQARSGRHVGLSRLAAALTVRPTDIPLATLIAHLYADVPQADPLADALLTPESRAALVSLQKRFDAIDESSPDSALDALADEVRRLVAALPSDLPPVPEERNRLVLTLAERDLNERQRELVRRLS</sequence>
<keyword evidence="1" id="KW-0238">DNA-binding</keyword>
<organism evidence="3 4">
    <name type="scientific">Streptomyces sedi</name>
    <dbReference type="NCBI Taxonomy" id="555059"/>
    <lineage>
        <taxon>Bacteria</taxon>
        <taxon>Bacillati</taxon>
        <taxon>Actinomycetota</taxon>
        <taxon>Actinomycetes</taxon>
        <taxon>Kitasatosporales</taxon>
        <taxon>Streptomycetaceae</taxon>
        <taxon>Streptomyces</taxon>
    </lineage>
</organism>
<accession>A0A5C4VEJ3</accession>
<dbReference type="RefSeq" id="WP_139640527.1">
    <property type="nucleotide sequence ID" value="NZ_BAAAZS010000149.1"/>
</dbReference>
<dbReference type="PANTHER" id="PTHR30204:SF93">
    <property type="entry name" value="HTH MERR-TYPE DOMAIN-CONTAINING PROTEIN"/>
    <property type="match status" value="1"/>
</dbReference>
<dbReference type="SUPFAM" id="SSF46955">
    <property type="entry name" value="Putative DNA-binding domain"/>
    <property type="match status" value="1"/>
</dbReference>
<dbReference type="PROSITE" id="PS50937">
    <property type="entry name" value="HTH_MERR_2"/>
    <property type="match status" value="1"/>
</dbReference>
<dbReference type="EMBL" id="VDGT01000002">
    <property type="protein sequence ID" value="TNM33429.1"/>
    <property type="molecule type" value="Genomic_DNA"/>
</dbReference>
<dbReference type="InterPro" id="IPR009061">
    <property type="entry name" value="DNA-bd_dom_put_sf"/>
</dbReference>
<dbReference type="GO" id="GO:0003700">
    <property type="term" value="F:DNA-binding transcription factor activity"/>
    <property type="evidence" value="ECO:0007669"/>
    <property type="project" value="InterPro"/>
</dbReference>
<dbReference type="Gene3D" id="1.10.1660.10">
    <property type="match status" value="1"/>
</dbReference>
<keyword evidence="4" id="KW-1185">Reference proteome</keyword>
<proteinExistence type="predicted"/>
<evidence type="ECO:0000256" key="1">
    <source>
        <dbReference type="ARBA" id="ARBA00023125"/>
    </source>
</evidence>
<evidence type="ECO:0000259" key="2">
    <source>
        <dbReference type="PROSITE" id="PS50937"/>
    </source>
</evidence>
<dbReference type="GO" id="GO:0003677">
    <property type="term" value="F:DNA binding"/>
    <property type="evidence" value="ECO:0007669"/>
    <property type="project" value="UniProtKB-KW"/>
</dbReference>
<name>A0A5C4VEJ3_9ACTN</name>
<dbReference type="AlphaFoldDB" id="A0A5C4VEJ3"/>
<dbReference type="SMART" id="SM00422">
    <property type="entry name" value="HTH_MERR"/>
    <property type="match status" value="1"/>
</dbReference>
<feature type="domain" description="HTH merR-type" evidence="2">
    <location>
        <begin position="1"/>
        <end position="69"/>
    </location>
</feature>
<dbReference type="PANTHER" id="PTHR30204">
    <property type="entry name" value="REDOX-CYCLING DRUG-SENSING TRANSCRIPTIONAL ACTIVATOR SOXR"/>
    <property type="match status" value="1"/>
</dbReference>
<dbReference type="OrthoDB" id="4569196at2"/>
<gene>
    <name evidence="3" type="ORF">FH715_03450</name>
</gene>
<reference evidence="3 4" key="1">
    <citation type="submission" date="2019-06" db="EMBL/GenBank/DDBJ databases">
        <title>Draft genome of Streptomyces sedi sp. JCM16909.</title>
        <authorList>
            <person name="Klykleung N."/>
            <person name="Tanasupawat S."/>
            <person name="Kudo T."/>
            <person name="Yuki M."/>
            <person name="Ohkuma M."/>
        </authorList>
    </citation>
    <scope>NUCLEOTIDE SEQUENCE [LARGE SCALE GENOMIC DNA]</scope>
    <source>
        <strain evidence="3 4">JCM 16909</strain>
    </source>
</reference>
<dbReference type="InterPro" id="IPR000551">
    <property type="entry name" value="MerR-type_HTH_dom"/>
</dbReference>
<evidence type="ECO:0000313" key="4">
    <source>
        <dbReference type="Proteomes" id="UP000311713"/>
    </source>
</evidence>
<comment type="caution">
    <text evidence="3">The sequence shown here is derived from an EMBL/GenBank/DDBJ whole genome shotgun (WGS) entry which is preliminary data.</text>
</comment>
<evidence type="ECO:0000313" key="3">
    <source>
        <dbReference type="EMBL" id="TNM33429.1"/>
    </source>
</evidence>
<dbReference type="CDD" id="cd00592">
    <property type="entry name" value="HTH_MerR-like"/>
    <property type="match status" value="1"/>
</dbReference>